<accession>A0ABD5UE19</accession>
<feature type="transmembrane region" description="Helical" evidence="1">
    <location>
        <begin position="61"/>
        <end position="81"/>
    </location>
</feature>
<proteinExistence type="predicted"/>
<organism evidence="2 3">
    <name type="scientific">Halomarina ordinaria</name>
    <dbReference type="NCBI Taxonomy" id="3033939"/>
    <lineage>
        <taxon>Archaea</taxon>
        <taxon>Methanobacteriati</taxon>
        <taxon>Methanobacteriota</taxon>
        <taxon>Stenosarchaea group</taxon>
        <taxon>Halobacteria</taxon>
        <taxon>Halobacteriales</taxon>
        <taxon>Natronomonadaceae</taxon>
        <taxon>Halomarina</taxon>
    </lineage>
</organism>
<dbReference type="RefSeq" id="WP_304450143.1">
    <property type="nucleotide sequence ID" value="NZ_JARRAH010000006.1"/>
</dbReference>
<dbReference type="AlphaFoldDB" id="A0ABD5UE19"/>
<dbReference type="GO" id="GO:0016787">
    <property type="term" value="F:hydrolase activity"/>
    <property type="evidence" value="ECO:0007669"/>
    <property type="project" value="UniProtKB-KW"/>
</dbReference>
<dbReference type="InterPro" id="IPR007404">
    <property type="entry name" value="YdjM-like"/>
</dbReference>
<feature type="transmembrane region" description="Helical" evidence="1">
    <location>
        <begin position="155"/>
        <end position="173"/>
    </location>
</feature>
<reference evidence="2 3" key="1">
    <citation type="journal article" date="2019" name="Int. J. Syst. Evol. Microbiol.">
        <title>The Global Catalogue of Microorganisms (GCM) 10K type strain sequencing project: providing services to taxonomists for standard genome sequencing and annotation.</title>
        <authorList>
            <consortium name="The Broad Institute Genomics Platform"/>
            <consortium name="The Broad Institute Genome Sequencing Center for Infectious Disease"/>
            <person name="Wu L."/>
            <person name="Ma J."/>
        </authorList>
    </citation>
    <scope>NUCLEOTIDE SEQUENCE [LARGE SCALE GENOMIC DNA]</scope>
    <source>
        <strain evidence="2 3">PSRA2</strain>
    </source>
</reference>
<keyword evidence="2" id="KW-0378">Hydrolase</keyword>
<evidence type="ECO:0000313" key="2">
    <source>
        <dbReference type="EMBL" id="MFC6838453.1"/>
    </source>
</evidence>
<sequence>MWPWEHLAIGYIAASLLVHVLWRRAPDAATVIAIGLGSQFPDLVDKPLAWEFGVLPSGISLAHSVFTIVTLSALVVALAWWRGYAPVGVGFAVAYALHPPMDAVHPVIYGQPVNFDVLLWPLVSTVNDSGTGFFENLTFFLSRTYDLAASPEGQAYVAFEVALLGVAFLLWVYDGTPGLPRPRGRTTPLEDH</sequence>
<evidence type="ECO:0000313" key="3">
    <source>
        <dbReference type="Proteomes" id="UP001596406"/>
    </source>
</evidence>
<keyword evidence="1" id="KW-0812">Transmembrane</keyword>
<comment type="caution">
    <text evidence="2">The sequence shown here is derived from an EMBL/GenBank/DDBJ whole genome shotgun (WGS) entry which is preliminary data.</text>
</comment>
<protein>
    <submittedName>
        <fullName evidence="2">Metal-dependent hydrolase</fullName>
    </submittedName>
</protein>
<dbReference type="EMBL" id="JBHSXM010000006">
    <property type="protein sequence ID" value="MFC6838453.1"/>
    <property type="molecule type" value="Genomic_DNA"/>
</dbReference>
<keyword evidence="1" id="KW-0472">Membrane</keyword>
<keyword evidence="1" id="KW-1133">Transmembrane helix</keyword>
<feature type="transmembrane region" description="Helical" evidence="1">
    <location>
        <begin position="6"/>
        <end position="22"/>
    </location>
</feature>
<gene>
    <name evidence="2" type="ORF">ACFQHK_18395</name>
</gene>
<name>A0ABD5UE19_9EURY</name>
<evidence type="ECO:0000256" key="1">
    <source>
        <dbReference type="SAM" id="Phobius"/>
    </source>
</evidence>
<keyword evidence="3" id="KW-1185">Reference proteome</keyword>
<dbReference type="Proteomes" id="UP001596406">
    <property type="component" value="Unassembled WGS sequence"/>
</dbReference>
<dbReference type="Pfam" id="PF04307">
    <property type="entry name" value="YdjM"/>
    <property type="match status" value="1"/>
</dbReference>